<dbReference type="CDD" id="cd04645">
    <property type="entry name" value="LbH_gamma_CA_like"/>
    <property type="match status" value="1"/>
</dbReference>
<dbReference type="PANTHER" id="PTHR13061">
    <property type="entry name" value="DYNACTIN SUBUNIT P25"/>
    <property type="match status" value="1"/>
</dbReference>
<dbReference type="Proteomes" id="UP000001627">
    <property type="component" value="Chromosome"/>
</dbReference>
<dbReference type="InterPro" id="IPR050484">
    <property type="entry name" value="Transf_Hexapept/Carb_Anhydrase"/>
</dbReference>
<dbReference type="InterPro" id="IPR047324">
    <property type="entry name" value="LbH_gamma_CA-like"/>
</dbReference>
<dbReference type="GO" id="GO:0016740">
    <property type="term" value="F:transferase activity"/>
    <property type="evidence" value="ECO:0007669"/>
    <property type="project" value="UniProtKB-KW"/>
</dbReference>
<sequence>MGYLSFTMTLLKLKETFPSTAGTSFIAENAFLIGNVTVGPRSSIWYGCNIRGDVNYIKIGSYTNIQDCTMIHVSHGEKGHTEIGSYVTVGHQCLLHACTLMDETFVGMGTIIMDGAIMESGSMVAAGSLVTSNKRIKSGELWLGRPAKFVRILTTEEISHIRESAIRYAGLAEEYIKDLSNKTIF</sequence>
<evidence type="ECO:0000313" key="1">
    <source>
        <dbReference type="EMBL" id="ACT69043.1"/>
    </source>
</evidence>
<gene>
    <name evidence="1" type="ordered locus">NRI_0043</name>
</gene>
<evidence type="ECO:0000313" key="2">
    <source>
        <dbReference type="Proteomes" id="UP000001627"/>
    </source>
</evidence>
<dbReference type="SUPFAM" id="SSF51161">
    <property type="entry name" value="Trimeric LpxA-like enzymes"/>
    <property type="match status" value="1"/>
</dbReference>
<dbReference type="InterPro" id="IPR011004">
    <property type="entry name" value="Trimer_LpxA-like_sf"/>
</dbReference>
<accession>C6V3S5</accession>
<organism evidence="1 2">
    <name type="scientific">Neorickettsia risticii (strain Illinois)</name>
    <dbReference type="NCBI Taxonomy" id="434131"/>
    <lineage>
        <taxon>Bacteria</taxon>
        <taxon>Pseudomonadati</taxon>
        <taxon>Pseudomonadota</taxon>
        <taxon>Alphaproteobacteria</taxon>
        <taxon>Rickettsiales</taxon>
        <taxon>Anaplasmataceae</taxon>
        <taxon>Neorickettsia</taxon>
    </lineage>
</organism>
<reference evidence="1 2" key="1">
    <citation type="journal article" date="2009" name="Nucleic Acids Res.">
        <title>Analysis of complete genome sequence of Neorickettsia risticii: causative agent of Potomac horse fever.</title>
        <authorList>
            <person name="Lin M."/>
            <person name="Zhang C."/>
            <person name="Gibson K."/>
            <person name="Rikihisa Y."/>
        </authorList>
    </citation>
    <scope>NUCLEOTIDE SEQUENCE [LARGE SCALE GENOMIC DNA]</scope>
    <source>
        <strain evidence="1 2">Illinois</strain>
    </source>
</reference>
<keyword evidence="1" id="KW-0808">Transferase</keyword>
<dbReference type="PANTHER" id="PTHR13061:SF29">
    <property type="entry name" value="GAMMA CARBONIC ANHYDRASE-LIKE 1, MITOCHONDRIAL-RELATED"/>
    <property type="match status" value="1"/>
</dbReference>
<dbReference type="eggNOG" id="COG0663">
    <property type="taxonomic scope" value="Bacteria"/>
</dbReference>
<dbReference type="EMBL" id="CP001431">
    <property type="protein sequence ID" value="ACT69043.1"/>
    <property type="molecule type" value="Genomic_DNA"/>
</dbReference>
<keyword evidence="2" id="KW-1185">Reference proteome</keyword>
<proteinExistence type="predicted"/>
<dbReference type="Gene3D" id="2.160.10.10">
    <property type="entry name" value="Hexapeptide repeat proteins"/>
    <property type="match status" value="1"/>
</dbReference>
<dbReference type="STRING" id="434131.NRI_0043"/>
<protein>
    <submittedName>
        <fullName evidence="1">Hexapeptide transferase family protein</fullName>
    </submittedName>
</protein>
<dbReference type="AlphaFoldDB" id="C6V3S5"/>
<dbReference type="KEGG" id="nri:NRI_0043"/>
<dbReference type="HOGENOM" id="CLU_064827_7_1_5"/>
<name>C6V3S5_NEORI</name>